<dbReference type="PANTHER" id="PTHR30461:SF23">
    <property type="entry name" value="DNA RECOMBINASE-RELATED"/>
    <property type="match status" value="1"/>
</dbReference>
<dbReference type="PROSITE" id="PS51736">
    <property type="entry name" value="RECOMBINASES_3"/>
    <property type="match status" value="1"/>
</dbReference>
<proteinExistence type="predicted"/>
<keyword evidence="1" id="KW-0175">Coiled coil</keyword>
<sequence>MNKNIIISDDYLMYLRKSRKDIEAELSGEGETLKRHEKILTELSHKMGIYIPEENIFREVVSGETIASRPEMQKVLSLVETGSKKGVFVMEVERLARGDTIDQGIVAQTFKYSNTKIITPMKIYDPSNEFDEEYFEFGLFMSRREYKTTNRRLQRGRKQSVSEGKYIHSVAPYGYKRVKLQHEKGYTLDTIPQESKIVKLIYEWYTRGQSQENGAYERIGISIIANNLNEMKIPTRKGGDWTTSTIRGILSNPIYIGMIKDGFRPQVKKVIDGEIVIERPRAKEEDIALVKGLHPAIIDEDIFNLAQEYLSENPALPVPTRYKIMNPLAGLIVCKMCNRKMKRRPYSNKNPDTLMCDGPTCTNVSSHLRLVEERLINSLEVWLEKHKLKYKKQEKKKDNLENEVINKAIQDLDTELETLNNQLNNMYDLLEQGVYSTEIFMKRSKLISTKIDSLKKDKDKLLKKINSKEDKELHEEALAPKIENIIKVYWTLDDPADKNKLLKEVLEKAVYCKTVNGRWHNKPDEFELDIYLKLPR</sequence>
<dbReference type="Pfam" id="PF07508">
    <property type="entry name" value="Recombinase"/>
    <property type="match status" value="1"/>
</dbReference>
<dbReference type="PROSITE" id="PS51737">
    <property type="entry name" value="RECOMBINASE_DNA_BIND"/>
    <property type="match status" value="1"/>
</dbReference>
<accession>A0ABT1SFQ0</accession>
<gene>
    <name evidence="4" type="ORF">NE686_19585</name>
</gene>
<feature type="domain" description="Recombinase" evidence="3">
    <location>
        <begin position="172"/>
        <end position="316"/>
    </location>
</feature>
<protein>
    <submittedName>
        <fullName evidence="4">Recombinase family protein</fullName>
    </submittedName>
</protein>
<feature type="coiled-coil region" evidence="1">
    <location>
        <begin position="383"/>
        <end position="471"/>
    </location>
</feature>
<dbReference type="PANTHER" id="PTHR30461">
    <property type="entry name" value="DNA-INVERTASE FROM LAMBDOID PROPHAGE"/>
    <property type="match status" value="1"/>
</dbReference>
<dbReference type="CDD" id="cd00338">
    <property type="entry name" value="Ser_Recombinase"/>
    <property type="match status" value="1"/>
</dbReference>
<dbReference type="Gene3D" id="3.90.1750.20">
    <property type="entry name" value="Putative Large Serine Recombinase, Chain B, Domain 2"/>
    <property type="match status" value="1"/>
</dbReference>
<dbReference type="InterPro" id="IPR036162">
    <property type="entry name" value="Resolvase-like_N_sf"/>
</dbReference>
<organism evidence="4 5">
    <name type="scientific">Tissierella carlieri</name>
    <dbReference type="NCBI Taxonomy" id="689904"/>
    <lineage>
        <taxon>Bacteria</taxon>
        <taxon>Bacillati</taxon>
        <taxon>Bacillota</taxon>
        <taxon>Tissierellia</taxon>
        <taxon>Tissierellales</taxon>
        <taxon>Tissierellaceae</taxon>
        <taxon>Tissierella</taxon>
    </lineage>
</organism>
<dbReference type="SUPFAM" id="SSF53041">
    <property type="entry name" value="Resolvase-like"/>
    <property type="match status" value="1"/>
</dbReference>
<dbReference type="InterPro" id="IPR006119">
    <property type="entry name" value="Resolv_N"/>
</dbReference>
<dbReference type="InterPro" id="IPR050639">
    <property type="entry name" value="SSR_resolvase"/>
</dbReference>
<dbReference type="RefSeq" id="WP_256312818.1">
    <property type="nucleotide sequence ID" value="NZ_JANGAC010000020.1"/>
</dbReference>
<dbReference type="EMBL" id="JANGAC010000020">
    <property type="protein sequence ID" value="MCQ4925316.1"/>
    <property type="molecule type" value="Genomic_DNA"/>
</dbReference>
<dbReference type="InterPro" id="IPR011109">
    <property type="entry name" value="DNA_bind_recombinase_dom"/>
</dbReference>
<evidence type="ECO:0000256" key="1">
    <source>
        <dbReference type="SAM" id="Coils"/>
    </source>
</evidence>
<dbReference type="SMART" id="SM00857">
    <property type="entry name" value="Resolvase"/>
    <property type="match status" value="1"/>
</dbReference>
<evidence type="ECO:0000313" key="4">
    <source>
        <dbReference type="EMBL" id="MCQ4925316.1"/>
    </source>
</evidence>
<name>A0ABT1SFQ0_9FIRM</name>
<dbReference type="Pfam" id="PF00239">
    <property type="entry name" value="Resolvase"/>
    <property type="match status" value="1"/>
</dbReference>
<reference evidence="4 5" key="1">
    <citation type="submission" date="2022-06" db="EMBL/GenBank/DDBJ databases">
        <title>Isolation of gut microbiota from human fecal samples.</title>
        <authorList>
            <person name="Pamer E.G."/>
            <person name="Barat B."/>
            <person name="Waligurski E."/>
            <person name="Medina S."/>
            <person name="Paddock L."/>
            <person name="Mostad J."/>
        </authorList>
    </citation>
    <scope>NUCLEOTIDE SEQUENCE [LARGE SCALE GENOMIC DNA]</scope>
    <source>
        <strain evidence="4 5">DFI.7.95</strain>
    </source>
</reference>
<dbReference type="InterPro" id="IPR038109">
    <property type="entry name" value="DNA_bind_recomb_sf"/>
</dbReference>
<evidence type="ECO:0000259" key="2">
    <source>
        <dbReference type="PROSITE" id="PS51736"/>
    </source>
</evidence>
<evidence type="ECO:0000259" key="3">
    <source>
        <dbReference type="PROSITE" id="PS51737"/>
    </source>
</evidence>
<keyword evidence="5" id="KW-1185">Reference proteome</keyword>
<dbReference type="Proteomes" id="UP001524478">
    <property type="component" value="Unassembled WGS sequence"/>
</dbReference>
<comment type="caution">
    <text evidence="4">The sequence shown here is derived from an EMBL/GenBank/DDBJ whole genome shotgun (WGS) entry which is preliminary data.</text>
</comment>
<dbReference type="Gene3D" id="3.40.50.1390">
    <property type="entry name" value="Resolvase, N-terminal catalytic domain"/>
    <property type="match status" value="1"/>
</dbReference>
<evidence type="ECO:0000313" key="5">
    <source>
        <dbReference type="Proteomes" id="UP001524478"/>
    </source>
</evidence>
<feature type="domain" description="Resolvase/invertase-type recombinase catalytic" evidence="2">
    <location>
        <begin position="19"/>
        <end position="164"/>
    </location>
</feature>